<dbReference type="AlphaFoldDB" id="A0A8X6RZZ0"/>
<evidence type="ECO:0000313" key="1">
    <source>
        <dbReference type="EMBL" id="GFY03851.1"/>
    </source>
</evidence>
<sequence>MRRTLRYTARLVAQRYRQLLQYDYAARKRSLESFFNLGALYKIKFLVRFCILRAQVPSLGIKLDVKITCSDWYITYMVPKRYQLLGSVLCQWLVIVGRTGLPKQSILVDKKTLNIACYMWLFIVLLECVTDEVKIREIISGSKTSAIQSRR</sequence>
<evidence type="ECO:0000313" key="2">
    <source>
        <dbReference type="Proteomes" id="UP000887159"/>
    </source>
</evidence>
<keyword evidence="2" id="KW-1185">Reference proteome</keyword>
<comment type="caution">
    <text evidence="1">The sequence shown here is derived from an EMBL/GenBank/DDBJ whole genome shotgun (WGS) entry which is preliminary data.</text>
</comment>
<dbReference type="EMBL" id="BMAU01021243">
    <property type="protein sequence ID" value="GFY03851.1"/>
    <property type="molecule type" value="Genomic_DNA"/>
</dbReference>
<gene>
    <name evidence="1" type="ORF">TNCV_1196311</name>
</gene>
<reference evidence="1" key="1">
    <citation type="submission" date="2020-08" db="EMBL/GenBank/DDBJ databases">
        <title>Multicomponent nature underlies the extraordinary mechanical properties of spider dragline silk.</title>
        <authorList>
            <person name="Kono N."/>
            <person name="Nakamura H."/>
            <person name="Mori M."/>
            <person name="Yoshida Y."/>
            <person name="Ohtoshi R."/>
            <person name="Malay A.D."/>
            <person name="Moran D.A.P."/>
            <person name="Tomita M."/>
            <person name="Numata K."/>
            <person name="Arakawa K."/>
        </authorList>
    </citation>
    <scope>NUCLEOTIDE SEQUENCE</scope>
</reference>
<proteinExistence type="predicted"/>
<protein>
    <submittedName>
        <fullName evidence="1">Uncharacterized protein</fullName>
    </submittedName>
</protein>
<name>A0A8X6RZZ0_TRICX</name>
<dbReference type="Proteomes" id="UP000887159">
    <property type="component" value="Unassembled WGS sequence"/>
</dbReference>
<accession>A0A8X6RZZ0</accession>
<organism evidence="1 2">
    <name type="scientific">Trichonephila clavipes</name>
    <name type="common">Golden silk orbweaver</name>
    <name type="synonym">Nephila clavipes</name>
    <dbReference type="NCBI Taxonomy" id="2585209"/>
    <lineage>
        <taxon>Eukaryota</taxon>
        <taxon>Metazoa</taxon>
        <taxon>Ecdysozoa</taxon>
        <taxon>Arthropoda</taxon>
        <taxon>Chelicerata</taxon>
        <taxon>Arachnida</taxon>
        <taxon>Araneae</taxon>
        <taxon>Araneomorphae</taxon>
        <taxon>Entelegynae</taxon>
        <taxon>Araneoidea</taxon>
        <taxon>Nephilidae</taxon>
        <taxon>Trichonephila</taxon>
    </lineage>
</organism>